<gene>
    <name evidence="4" type="ORF">ZIOFF_039437</name>
</gene>
<dbReference type="EMBL" id="JACMSC010000011">
    <property type="protein sequence ID" value="KAG6499647.1"/>
    <property type="molecule type" value="Genomic_DNA"/>
</dbReference>
<feature type="region of interest" description="Disordered" evidence="2">
    <location>
        <begin position="1"/>
        <end position="92"/>
    </location>
</feature>
<dbReference type="PANTHER" id="PTHR10627:SF69">
    <property type="entry name" value="PROTEIN BICAUDAL C"/>
    <property type="match status" value="1"/>
</dbReference>
<keyword evidence="1" id="KW-0677">Repeat</keyword>
<dbReference type="Pfam" id="PF07647">
    <property type="entry name" value="SAM_2"/>
    <property type="match status" value="1"/>
</dbReference>
<accession>A0A8J5L063</accession>
<organism evidence="4 5">
    <name type="scientific">Zingiber officinale</name>
    <name type="common">Ginger</name>
    <name type="synonym">Amomum zingiber</name>
    <dbReference type="NCBI Taxonomy" id="94328"/>
    <lineage>
        <taxon>Eukaryota</taxon>
        <taxon>Viridiplantae</taxon>
        <taxon>Streptophyta</taxon>
        <taxon>Embryophyta</taxon>
        <taxon>Tracheophyta</taxon>
        <taxon>Spermatophyta</taxon>
        <taxon>Magnoliopsida</taxon>
        <taxon>Liliopsida</taxon>
        <taxon>Zingiberales</taxon>
        <taxon>Zingiberaceae</taxon>
        <taxon>Zingiber</taxon>
    </lineage>
</organism>
<evidence type="ECO:0000259" key="3">
    <source>
        <dbReference type="PROSITE" id="PS50105"/>
    </source>
</evidence>
<feature type="domain" description="SAM" evidence="3">
    <location>
        <begin position="268"/>
        <end position="309"/>
    </location>
</feature>
<dbReference type="CDD" id="cd09487">
    <property type="entry name" value="SAM_superfamily"/>
    <property type="match status" value="1"/>
</dbReference>
<dbReference type="PROSITE" id="PS50105">
    <property type="entry name" value="SAM_DOMAIN"/>
    <property type="match status" value="1"/>
</dbReference>
<reference evidence="4 5" key="1">
    <citation type="submission" date="2020-08" db="EMBL/GenBank/DDBJ databases">
        <title>Plant Genome Project.</title>
        <authorList>
            <person name="Zhang R.-G."/>
        </authorList>
    </citation>
    <scope>NUCLEOTIDE SEQUENCE [LARGE SCALE GENOMIC DNA]</scope>
    <source>
        <tissue evidence="4">Rhizome</tissue>
    </source>
</reference>
<proteinExistence type="predicted"/>
<evidence type="ECO:0000256" key="1">
    <source>
        <dbReference type="ARBA" id="ARBA00022737"/>
    </source>
</evidence>
<feature type="region of interest" description="Disordered" evidence="2">
    <location>
        <begin position="195"/>
        <end position="238"/>
    </location>
</feature>
<sequence length="329" mass="35957">MKRIRDDGSAKEKGQNLSEELGMEKDERTAAECPAFDSMEDLQLPEPPSNGGAVELIDVLVAPLPGTKRQRRPSVRLGEIGDQPTAIPSDPLMQWPKQWKLSAPGYHAKPRDFHHRLPSKTRQIAAKLDSRGDNGSGTLPPLLPTLPDNGVLLSVDDSLDSLVPGVIKVRRDPKPWRGARRVRSNWVLKADEGMEDTDFKTGGGEDAANDGFTEGSDSLSRRRTRGRVRVSDSRGTGLVAEGEAPSDMDGVEWIDPNGFCRSEEDGGVWSWLKELGLSRYAPIFEIHEVDDQVLPLLTLDDLKDEIPISQISGGLLVNACGFPVGAARK</sequence>
<dbReference type="InterPro" id="IPR001660">
    <property type="entry name" value="SAM"/>
</dbReference>
<name>A0A8J5L063_ZINOF</name>
<evidence type="ECO:0000313" key="4">
    <source>
        <dbReference type="EMBL" id="KAG6499647.1"/>
    </source>
</evidence>
<protein>
    <recommendedName>
        <fullName evidence="3">SAM domain-containing protein</fullName>
    </recommendedName>
</protein>
<evidence type="ECO:0000256" key="2">
    <source>
        <dbReference type="SAM" id="MobiDB-lite"/>
    </source>
</evidence>
<feature type="compositionally biased region" description="Basic and acidic residues" evidence="2">
    <location>
        <begin position="1"/>
        <end position="14"/>
    </location>
</feature>
<dbReference type="PANTHER" id="PTHR10627">
    <property type="entry name" value="SCP160"/>
    <property type="match status" value="1"/>
</dbReference>
<dbReference type="OrthoDB" id="539213at2759"/>
<comment type="caution">
    <text evidence="4">The sequence shown here is derived from an EMBL/GenBank/DDBJ whole genome shotgun (WGS) entry which is preliminary data.</text>
</comment>
<dbReference type="Proteomes" id="UP000734854">
    <property type="component" value="Unassembled WGS sequence"/>
</dbReference>
<dbReference type="AlphaFoldDB" id="A0A8J5L063"/>
<keyword evidence="5" id="KW-1185">Reference proteome</keyword>
<evidence type="ECO:0000313" key="5">
    <source>
        <dbReference type="Proteomes" id="UP000734854"/>
    </source>
</evidence>